<reference evidence="1 2" key="1">
    <citation type="submission" date="2019-12" db="EMBL/GenBank/DDBJ databases">
        <title>Hymenobacter sp. HMF4947 Genome sequencing and assembly.</title>
        <authorList>
            <person name="Kang H."/>
            <person name="Cha I."/>
            <person name="Kim H."/>
            <person name="Joh K."/>
        </authorList>
    </citation>
    <scope>NUCLEOTIDE SEQUENCE [LARGE SCALE GENOMIC DNA]</scope>
    <source>
        <strain evidence="1 2">HMF4947</strain>
    </source>
</reference>
<dbReference type="Proteomes" id="UP000441336">
    <property type="component" value="Unassembled WGS sequence"/>
</dbReference>
<dbReference type="Gene3D" id="2.60.40.1120">
    <property type="entry name" value="Carboxypeptidase-like, regulatory domain"/>
    <property type="match status" value="1"/>
</dbReference>
<evidence type="ECO:0000313" key="2">
    <source>
        <dbReference type="Proteomes" id="UP000441336"/>
    </source>
</evidence>
<evidence type="ECO:0000313" key="1">
    <source>
        <dbReference type="EMBL" id="MVN79261.1"/>
    </source>
</evidence>
<dbReference type="AlphaFoldDB" id="A0A7K1TMA9"/>
<proteinExistence type="predicted"/>
<name>A0A7K1TMA9_9BACT</name>
<dbReference type="SUPFAM" id="SSF49478">
    <property type="entry name" value="Cna protein B-type domain"/>
    <property type="match status" value="1"/>
</dbReference>
<organism evidence="1 2">
    <name type="scientific">Hymenobacter ginkgonis</name>
    <dbReference type="NCBI Taxonomy" id="2682976"/>
    <lineage>
        <taxon>Bacteria</taxon>
        <taxon>Pseudomonadati</taxon>
        <taxon>Bacteroidota</taxon>
        <taxon>Cytophagia</taxon>
        <taxon>Cytophagales</taxon>
        <taxon>Hymenobacteraceae</taxon>
        <taxon>Hymenobacter</taxon>
    </lineage>
</organism>
<dbReference type="EMBL" id="WQKZ01000012">
    <property type="protein sequence ID" value="MVN79261.1"/>
    <property type="molecule type" value="Genomic_DNA"/>
</dbReference>
<sequence length="175" mass="18795">MKLAACCLSSVAFLLFQPFTGKCQVGQLAGQVNNSKGSGGFPGITVTLQHDGHTIAGTATNQDGTFSLSNLPVGTYDLVLEMIGYRTERQIGVSITTAQAARLTIPFPGPCPYTYPHHKLSVCMGGHTNHFIPIAYGLPTARMMQRAKQGKVYLGGCQVTGCDPKYYCPIHQKEL</sequence>
<gene>
    <name evidence="1" type="ORF">GO988_23255</name>
</gene>
<protein>
    <submittedName>
        <fullName evidence="1">DUF2012 domain-containing protein</fullName>
    </submittedName>
</protein>
<keyword evidence="2" id="KW-1185">Reference proteome</keyword>
<dbReference type="RefSeq" id="WP_157570034.1">
    <property type="nucleotide sequence ID" value="NZ_WQKZ01000012.1"/>
</dbReference>
<comment type="caution">
    <text evidence="1">The sequence shown here is derived from an EMBL/GenBank/DDBJ whole genome shotgun (WGS) entry which is preliminary data.</text>
</comment>
<dbReference type="Pfam" id="PF13620">
    <property type="entry name" value="CarboxypepD_reg"/>
    <property type="match status" value="1"/>
</dbReference>
<accession>A0A7K1TMA9</accession>